<dbReference type="Proteomes" id="UP000198822">
    <property type="component" value="Chromosome I"/>
</dbReference>
<keyword evidence="1" id="KW-0812">Transmembrane</keyword>
<dbReference type="STRING" id="399736.SAMN04489720_2467"/>
<feature type="domain" description="YdbS-like PH" evidence="2">
    <location>
        <begin position="67"/>
        <end position="140"/>
    </location>
</feature>
<gene>
    <name evidence="3" type="ORF">SAMN04489720_2467</name>
</gene>
<organism evidence="3 4">
    <name type="scientific">Agrococcus jejuensis</name>
    <dbReference type="NCBI Taxonomy" id="399736"/>
    <lineage>
        <taxon>Bacteria</taxon>
        <taxon>Bacillati</taxon>
        <taxon>Actinomycetota</taxon>
        <taxon>Actinomycetes</taxon>
        <taxon>Micrococcales</taxon>
        <taxon>Microbacteriaceae</taxon>
        <taxon>Agrococcus</taxon>
    </lineage>
</organism>
<evidence type="ECO:0000313" key="4">
    <source>
        <dbReference type="Proteomes" id="UP000198822"/>
    </source>
</evidence>
<evidence type="ECO:0000256" key="1">
    <source>
        <dbReference type="SAM" id="Phobius"/>
    </source>
</evidence>
<keyword evidence="1" id="KW-1133">Transmembrane helix</keyword>
<keyword evidence="1" id="KW-0472">Membrane</keyword>
<keyword evidence="4" id="KW-1185">Reference proteome</keyword>
<feature type="transmembrane region" description="Helical" evidence="1">
    <location>
        <begin position="20"/>
        <end position="41"/>
    </location>
</feature>
<name>A0A1G8FGI7_9MICO</name>
<accession>A0A1G8FGI7</accession>
<dbReference type="Pfam" id="PF03703">
    <property type="entry name" value="bPH_2"/>
    <property type="match status" value="1"/>
</dbReference>
<dbReference type="PANTHER" id="PTHR37938:SF1">
    <property type="entry name" value="BLL0215 PROTEIN"/>
    <property type="match status" value="1"/>
</dbReference>
<dbReference type="RefSeq" id="WP_092505417.1">
    <property type="nucleotide sequence ID" value="NZ_LT629695.1"/>
</dbReference>
<feature type="transmembrane region" description="Helical" evidence="1">
    <location>
        <begin position="47"/>
        <end position="68"/>
    </location>
</feature>
<evidence type="ECO:0000259" key="2">
    <source>
        <dbReference type="Pfam" id="PF03703"/>
    </source>
</evidence>
<dbReference type="PANTHER" id="PTHR37938">
    <property type="entry name" value="BLL0215 PROTEIN"/>
    <property type="match status" value="1"/>
</dbReference>
<dbReference type="InterPro" id="IPR005182">
    <property type="entry name" value="YdbS-like_PH"/>
</dbReference>
<sequence>MSDPERVVVRLRSHGRALVLPALLLCGIAFGTTFALGRVAWPLWDLVVWTLALVLVVVLCLVPTLAWLSRRVVVTSRRVIVRSAFGGSKRDVPLSRIHDVTLRRQGLQAVLGSGDVLLSTGGEQPVTLADVPSASLVQRTLTDLVATTPGMPRTEDAFRVDSAPRLEDLA</sequence>
<dbReference type="AlphaFoldDB" id="A0A1G8FGI7"/>
<reference evidence="4" key="1">
    <citation type="submission" date="2016-10" db="EMBL/GenBank/DDBJ databases">
        <authorList>
            <person name="Varghese N."/>
            <person name="Submissions S."/>
        </authorList>
    </citation>
    <scope>NUCLEOTIDE SEQUENCE [LARGE SCALE GENOMIC DNA]</scope>
    <source>
        <strain evidence="4">DSM 22002</strain>
    </source>
</reference>
<dbReference type="EMBL" id="LT629695">
    <property type="protein sequence ID" value="SDH81176.1"/>
    <property type="molecule type" value="Genomic_DNA"/>
</dbReference>
<dbReference type="OrthoDB" id="4990503at2"/>
<protein>
    <submittedName>
        <fullName evidence="3">Membrane protein YdbS, contains bPH2 (Pleckstrin homology) domain</fullName>
    </submittedName>
</protein>
<proteinExistence type="predicted"/>
<evidence type="ECO:0000313" key="3">
    <source>
        <dbReference type="EMBL" id="SDH81176.1"/>
    </source>
</evidence>